<feature type="region of interest" description="Disordered" evidence="1">
    <location>
        <begin position="220"/>
        <end position="255"/>
    </location>
</feature>
<dbReference type="Pfam" id="PF05553">
    <property type="entry name" value="DUF761"/>
    <property type="match status" value="1"/>
</dbReference>
<reference evidence="2" key="2">
    <citation type="submission" date="2021-12" db="EMBL/GenBank/DDBJ databases">
        <title>Resequencing data analysis of finger millet.</title>
        <authorList>
            <person name="Hatakeyama M."/>
            <person name="Aluri S."/>
            <person name="Balachadran M.T."/>
            <person name="Sivarajan S.R."/>
            <person name="Poveda L."/>
            <person name="Shimizu-Inatsugi R."/>
            <person name="Schlapbach R."/>
            <person name="Sreeman S.M."/>
            <person name="Shimizu K.K."/>
        </authorList>
    </citation>
    <scope>NUCLEOTIDE SEQUENCE</scope>
</reference>
<evidence type="ECO:0000313" key="3">
    <source>
        <dbReference type="Proteomes" id="UP001054889"/>
    </source>
</evidence>
<evidence type="ECO:0000313" key="2">
    <source>
        <dbReference type="EMBL" id="GJN16364.1"/>
    </source>
</evidence>
<name>A0AAV5DZ74_ELECO</name>
<reference evidence="2" key="1">
    <citation type="journal article" date="2018" name="DNA Res.">
        <title>Multiple hybrid de novo genome assembly of finger millet, an orphan allotetraploid crop.</title>
        <authorList>
            <person name="Hatakeyama M."/>
            <person name="Aluri S."/>
            <person name="Balachadran M.T."/>
            <person name="Sivarajan S.R."/>
            <person name="Patrignani A."/>
            <person name="Gruter S."/>
            <person name="Poveda L."/>
            <person name="Shimizu-Inatsugi R."/>
            <person name="Baeten J."/>
            <person name="Francoijs K.J."/>
            <person name="Nataraja K.N."/>
            <person name="Reddy Y.A.N."/>
            <person name="Phadnis S."/>
            <person name="Ravikumar R.L."/>
            <person name="Schlapbach R."/>
            <person name="Sreeman S.M."/>
            <person name="Shimizu K.K."/>
        </authorList>
    </citation>
    <scope>NUCLEOTIDE SEQUENCE</scope>
</reference>
<protein>
    <recommendedName>
        <fullName evidence="4">DUF4408 domain-containing protein</fullName>
    </recommendedName>
</protein>
<dbReference type="EMBL" id="BQKI01000072">
    <property type="protein sequence ID" value="GJN16364.1"/>
    <property type="molecule type" value="Genomic_DNA"/>
</dbReference>
<feature type="compositionally biased region" description="Basic and acidic residues" evidence="1">
    <location>
        <begin position="245"/>
        <end position="255"/>
    </location>
</feature>
<dbReference type="AlphaFoldDB" id="A0AAV5DZ74"/>
<feature type="compositionally biased region" description="Polar residues" evidence="1">
    <location>
        <begin position="225"/>
        <end position="239"/>
    </location>
</feature>
<comment type="caution">
    <text evidence="2">The sequence shown here is derived from an EMBL/GenBank/DDBJ whole genome shotgun (WGS) entry which is preliminary data.</text>
</comment>
<dbReference type="PANTHER" id="PTHR33098">
    <property type="entry name" value="COTTON FIBER (DUF761)"/>
    <property type="match status" value="1"/>
</dbReference>
<feature type="region of interest" description="Disordered" evidence="1">
    <location>
        <begin position="163"/>
        <end position="187"/>
    </location>
</feature>
<evidence type="ECO:0008006" key="4">
    <source>
        <dbReference type="Google" id="ProtNLM"/>
    </source>
</evidence>
<dbReference type="PANTHER" id="PTHR33098:SF2">
    <property type="entry name" value="OS08G0402500 PROTEIN"/>
    <property type="match status" value="1"/>
</dbReference>
<dbReference type="InterPro" id="IPR008480">
    <property type="entry name" value="DUF761_pln"/>
</dbReference>
<keyword evidence="3" id="KW-1185">Reference proteome</keyword>
<organism evidence="2 3">
    <name type="scientific">Eleusine coracana subsp. coracana</name>
    <dbReference type="NCBI Taxonomy" id="191504"/>
    <lineage>
        <taxon>Eukaryota</taxon>
        <taxon>Viridiplantae</taxon>
        <taxon>Streptophyta</taxon>
        <taxon>Embryophyta</taxon>
        <taxon>Tracheophyta</taxon>
        <taxon>Spermatophyta</taxon>
        <taxon>Magnoliopsida</taxon>
        <taxon>Liliopsida</taxon>
        <taxon>Poales</taxon>
        <taxon>Poaceae</taxon>
        <taxon>PACMAD clade</taxon>
        <taxon>Chloridoideae</taxon>
        <taxon>Cynodonteae</taxon>
        <taxon>Eleusininae</taxon>
        <taxon>Eleusine</taxon>
    </lineage>
</organism>
<sequence>MVVVMAQLWWSPWLSPSAAWFIFFNAVVAAIVVMSSCAQQQEQDGYVPALSRRRLCRSASSRILDQLRSFSLFSVHATTGGGVTVPQLDDDPAGVSDDSGNYDCSQEAAPHQVNQEVSKVVSEAPTMLMVPVSAEQSVPMASPMVAPSATVVTAAAAVECMSRPVSKDEEPEAEEEWKETQKTEQDESISVDEAYANAMVQRHSHRPRQSPLTTAATVATNTPASWPQNTKDLAAQSPTKQRHRREPEEAPEGKAELNARAELFIRQFREELKLQRLNSLIRHTHAFGALDGTPMAVR</sequence>
<gene>
    <name evidence="2" type="primary">gb03347</name>
    <name evidence="2" type="ORF">PR202_gb03347</name>
</gene>
<evidence type="ECO:0000256" key="1">
    <source>
        <dbReference type="SAM" id="MobiDB-lite"/>
    </source>
</evidence>
<dbReference type="Proteomes" id="UP001054889">
    <property type="component" value="Unassembled WGS sequence"/>
</dbReference>
<proteinExistence type="predicted"/>
<accession>A0AAV5DZ74</accession>